<dbReference type="GO" id="GO:0008168">
    <property type="term" value="F:methyltransferase activity"/>
    <property type="evidence" value="ECO:0007669"/>
    <property type="project" value="UniProtKB-KW"/>
</dbReference>
<organism evidence="1 2">
    <name type="scientific">Phnomibacter ginsenosidimutans</name>
    <dbReference type="NCBI Taxonomy" id="2676868"/>
    <lineage>
        <taxon>Bacteria</taxon>
        <taxon>Pseudomonadati</taxon>
        <taxon>Bacteroidota</taxon>
        <taxon>Chitinophagia</taxon>
        <taxon>Chitinophagales</taxon>
        <taxon>Chitinophagaceae</taxon>
        <taxon>Phnomibacter</taxon>
    </lineage>
</organism>
<evidence type="ECO:0000313" key="1">
    <source>
        <dbReference type="EMBL" id="QGW29920.1"/>
    </source>
</evidence>
<accession>A0A6I6GHJ7</accession>
<protein>
    <submittedName>
        <fullName evidence="1">Methyltransferase</fullName>
    </submittedName>
</protein>
<dbReference type="SUPFAM" id="SSF53335">
    <property type="entry name" value="S-adenosyl-L-methionine-dependent methyltransferases"/>
    <property type="match status" value="1"/>
</dbReference>
<sequence length="204" mass="22590">MLFPLTSKTIALPQEEIALYLPEPAAAHACLQEQQNPYWARLWPASLGLTNFIVQHPHWVQVPLVLELAAGIGLPSIVAARFAQQVMCTDIEPNAIPVMQANVQLHQCTNVTCTVADWLHLPSLWHPQTILLSDVNYEPAAFAGLIQVLQQQLAAGACIMLATPQRLMAKPFIEALLPYAIEQHEEEVLLEGSLHFISILVLKQ</sequence>
<name>A0A6I6GHJ7_9BACT</name>
<dbReference type="RefSeq" id="WP_157480601.1">
    <property type="nucleotide sequence ID" value="NZ_CP046566.1"/>
</dbReference>
<dbReference type="EMBL" id="CP046566">
    <property type="protein sequence ID" value="QGW29920.1"/>
    <property type="molecule type" value="Genomic_DNA"/>
</dbReference>
<dbReference type="InterPro" id="IPR029063">
    <property type="entry name" value="SAM-dependent_MTases_sf"/>
</dbReference>
<keyword evidence="1" id="KW-0808">Transferase</keyword>
<gene>
    <name evidence="1" type="ORF">GLV81_18955</name>
</gene>
<dbReference type="Proteomes" id="UP000426027">
    <property type="component" value="Chromosome"/>
</dbReference>
<dbReference type="PANTHER" id="PTHR14614">
    <property type="entry name" value="HEPATOCELLULAR CARCINOMA-ASSOCIATED ANTIGEN"/>
    <property type="match status" value="1"/>
</dbReference>
<keyword evidence="1" id="KW-0489">Methyltransferase</keyword>
<dbReference type="Pfam" id="PF10294">
    <property type="entry name" value="Methyltransf_16"/>
    <property type="match status" value="1"/>
</dbReference>
<dbReference type="PANTHER" id="PTHR14614:SF130">
    <property type="entry name" value="PROTEIN-LYSINE N-METHYLTRANSFERASE EEF2KMT"/>
    <property type="match status" value="1"/>
</dbReference>
<reference evidence="1 2" key="1">
    <citation type="submission" date="2019-11" db="EMBL/GenBank/DDBJ databases">
        <authorList>
            <person name="Im W.T."/>
        </authorList>
    </citation>
    <scope>NUCLEOTIDE SEQUENCE [LARGE SCALE GENOMIC DNA]</scope>
    <source>
        <strain evidence="1 2">SB-02</strain>
    </source>
</reference>
<evidence type="ECO:0000313" key="2">
    <source>
        <dbReference type="Proteomes" id="UP000426027"/>
    </source>
</evidence>
<dbReference type="InterPro" id="IPR019410">
    <property type="entry name" value="Methyltransf_16"/>
</dbReference>
<dbReference type="Gene3D" id="3.40.50.150">
    <property type="entry name" value="Vaccinia Virus protein VP39"/>
    <property type="match status" value="1"/>
</dbReference>
<dbReference type="KEGG" id="fls:GLV81_18955"/>
<keyword evidence="2" id="KW-1185">Reference proteome</keyword>
<proteinExistence type="predicted"/>
<dbReference type="GO" id="GO:0032259">
    <property type="term" value="P:methylation"/>
    <property type="evidence" value="ECO:0007669"/>
    <property type="project" value="UniProtKB-KW"/>
</dbReference>
<dbReference type="CDD" id="cd02440">
    <property type="entry name" value="AdoMet_MTases"/>
    <property type="match status" value="1"/>
</dbReference>
<dbReference type="AlphaFoldDB" id="A0A6I6GHJ7"/>